<sequence>MIALVETVAGTYAVDLDDVDVSPAATFVPEPQPDINLPRVVCVAACGSTIAALVDAKPPLLLSYDAGTTWQEGGRGLPPGRAVAIAASDPDLLVYAARNRLYISRNAGVFWTALEVELPEIVALAITE</sequence>
<dbReference type="EMBL" id="CAEZXP010000001">
    <property type="protein sequence ID" value="CAB4686052.1"/>
    <property type="molecule type" value="Genomic_DNA"/>
</dbReference>
<gene>
    <name evidence="1" type="ORF">UFOPK2399_00295</name>
</gene>
<proteinExistence type="predicted"/>
<name>A0A6J6NII2_9ZZZZ</name>
<dbReference type="Gene3D" id="2.130.10.10">
    <property type="entry name" value="YVTN repeat-like/Quinoprotein amine dehydrogenase"/>
    <property type="match status" value="1"/>
</dbReference>
<dbReference type="AlphaFoldDB" id="A0A6J6NII2"/>
<dbReference type="SUPFAM" id="SSF110296">
    <property type="entry name" value="Oligoxyloglucan reducing end-specific cellobiohydrolase"/>
    <property type="match status" value="1"/>
</dbReference>
<dbReference type="InterPro" id="IPR015943">
    <property type="entry name" value="WD40/YVTN_repeat-like_dom_sf"/>
</dbReference>
<organism evidence="1">
    <name type="scientific">freshwater metagenome</name>
    <dbReference type="NCBI Taxonomy" id="449393"/>
    <lineage>
        <taxon>unclassified sequences</taxon>
        <taxon>metagenomes</taxon>
        <taxon>ecological metagenomes</taxon>
    </lineage>
</organism>
<accession>A0A6J6NII2</accession>
<evidence type="ECO:0000313" key="1">
    <source>
        <dbReference type="EMBL" id="CAB4686052.1"/>
    </source>
</evidence>
<reference evidence="1" key="1">
    <citation type="submission" date="2020-05" db="EMBL/GenBank/DDBJ databases">
        <authorList>
            <person name="Chiriac C."/>
            <person name="Salcher M."/>
            <person name="Ghai R."/>
            <person name="Kavagutti S V."/>
        </authorList>
    </citation>
    <scope>NUCLEOTIDE SEQUENCE</scope>
</reference>
<protein>
    <submittedName>
        <fullName evidence="1">Unannotated protein</fullName>
    </submittedName>
</protein>